<reference evidence="1" key="1">
    <citation type="journal article" date="2015" name="Nature">
        <title>Complex archaea that bridge the gap between prokaryotes and eukaryotes.</title>
        <authorList>
            <person name="Spang A."/>
            <person name="Saw J.H."/>
            <person name="Jorgensen S.L."/>
            <person name="Zaremba-Niedzwiedzka K."/>
            <person name="Martijn J."/>
            <person name="Lind A.E."/>
            <person name="van Eijk R."/>
            <person name="Schleper C."/>
            <person name="Guy L."/>
            <person name="Ettema T.J."/>
        </authorList>
    </citation>
    <scope>NUCLEOTIDE SEQUENCE</scope>
</reference>
<sequence length="163" mass="18517">MSLTDSYMERINLSNDRRFQQSFISPAFAIVSAGPNEMVIDVSETVLERLVEDGHVDENHIGHFKIPTKFQVCPTCRGSGTMVNPNIDAGGLTQDDFDGDPDFYDDYMDGSYDIQCSECRGERVIPEIRWNVVAKHLSDAIHRWEQDDADYLAECMSEFRHGC</sequence>
<accession>A0A0F9EMF7</accession>
<name>A0A0F9EMF7_9ZZZZ</name>
<protein>
    <submittedName>
        <fullName evidence="1">Uncharacterized protein</fullName>
    </submittedName>
</protein>
<dbReference type="Gene3D" id="1.20.1580.10">
    <property type="entry name" value="ABC transporter ATPase like domain"/>
    <property type="match status" value="1"/>
</dbReference>
<organism evidence="1">
    <name type="scientific">marine sediment metagenome</name>
    <dbReference type="NCBI Taxonomy" id="412755"/>
    <lineage>
        <taxon>unclassified sequences</taxon>
        <taxon>metagenomes</taxon>
        <taxon>ecological metagenomes</taxon>
    </lineage>
</organism>
<proteinExistence type="predicted"/>
<evidence type="ECO:0000313" key="1">
    <source>
        <dbReference type="EMBL" id="KKL46110.1"/>
    </source>
</evidence>
<dbReference type="AlphaFoldDB" id="A0A0F9EMF7"/>
<comment type="caution">
    <text evidence="1">The sequence shown here is derived from an EMBL/GenBank/DDBJ whole genome shotgun (WGS) entry which is preliminary data.</text>
</comment>
<dbReference type="EMBL" id="LAZR01034152">
    <property type="protein sequence ID" value="KKL46110.1"/>
    <property type="molecule type" value="Genomic_DNA"/>
</dbReference>
<gene>
    <name evidence="1" type="ORF">LCGC14_2348840</name>
</gene>